<keyword evidence="4" id="KW-1185">Reference proteome</keyword>
<evidence type="ECO:0000313" key="4">
    <source>
        <dbReference type="Proteomes" id="UP000008810"/>
    </source>
</evidence>
<evidence type="ECO:0000313" key="2">
    <source>
        <dbReference type="EMBL" id="PNT70354.1"/>
    </source>
</evidence>
<sequence>MKFQSIWPLPLPRREEGDLVVAAAETRVTVGSRCYHAVPKRRRKRPPPDLQPPAMEDEEPVGAGGAHGQDTHVACCGGAHRGVDRERGWGYVYQVDRPRRGSRGLRDGPAQEVNTVYWTKSNPVYTTLRESWITGAKNPSPILSLYPVYLDSLQYQSSYLPSL</sequence>
<dbReference type="EMBL" id="CM000881">
    <property type="protein sequence ID" value="PNT70354.1"/>
    <property type="molecule type" value="Genomic_DNA"/>
</dbReference>
<protein>
    <submittedName>
        <fullName evidence="2 3">Uncharacterized protein</fullName>
    </submittedName>
</protein>
<reference evidence="3" key="3">
    <citation type="submission" date="2018-08" db="UniProtKB">
        <authorList>
            <consortium name="EnsemblPlants"/>
        </authorList>
    </citation>
    <scope>IDENTIFICATION</scope>
    <source>
        <strain evidence="3">cv. Bd21</strain>
    </source>
</reference>
<name>A0A2K2D7U1_BRADI</name>
<accession>A0A2K2D7U1</accession>
<gene>
    <name evidence="2" type="ORF">BRADI_2g10723v3</name>
</gene>
<evidence type="ECO:0000256" key="1">
    <source>
        <dbReference type="SAM" id="MobiDB-lite"/>
    </source>
</evidence>
<proteinExistence type="predicted"/>
<evidence type="ECO:0000313" key="3">
    <source>
        <dbReference type="EnsemblPlants" id="PNT70354"/>
    </source>
</evidence>
<dbReference type="Gramene" id="PNT70354">
    <property type="protein sequence ID" value="PNT70354"/>
    <property type="gene ID" value="BRADI_2g10723v3"/>
</dbReference>
<dbReference type="InParanoid" id="A0A2K2D7U1"/>
<feature type="region of interest" description="Disordered" evidence="1">
    <location>
        <begin position="36"/>
        <end position="73"/>
    </location>
</feature>
<reference evidence="2 3" key="1">
    <citation type="journal article" date="2010" name="Nature">
        <title>Genome sequencing and analysis of the model grass Brachypodium distachyon.</title>
        <authorList>
            <consortium name="International Brachypodium Initiative"/>
        </authorList>
    </citation>
    <scope>NUCLEOTIDE SEQUENCE [LARGE SCALE GENOMIC DNA]</scope>
    <source>
        <strain evidence="2 3">Bd21</strain>
    </source>
</reference>
<dbReference type="EnsemblPlants" id="PNT70354">
    <property type="protein sequence ID" value="PNT70354"/>
    <property type="gene ID" value="BRADI_2g10723v3"/>
</dbReference>
<dbReference type="Proteomes" id="UP000008810">
    <property type="component" value="Chromosome 2"/>
</dbReference>
<reference evidence="2" key="2">
    <citation type="submission" date="2017-06" db="EMBL/GenBank/DDBJ databases">
        <title>WGS assembly of Brachypodium distachyon.</title>
        <authorList>
            <consortium name="The International Brachypodium Initiative"/>
            <person name="Lucas S."/>
            <person name="Harmon-Smith M."/>
            <person name="Lail K."/>
            <person name="Tice H."/>
            <person name="Grimwood J."/>
            <person name="Bruce D."/>
            <person name="Barry K."/>
            <person name="Shu S."/>
            <person name="Lindquist E."/>
            <person name="Wang M."/>
            <person name="Pitluck S."/>
            <person name="Vogel J.P."/>
            <person name="Garvin D.F."/>
            <person name="Mockler T.C."/>
            <person name="Schmutz J."/>
            <person name="Rokhsar D."/>
            <person name="Bevan M.W."/>
        </authorList>
    </citation>
    <scope>NUCLEOTIDE SEQUENCE</scope>
    <source>
        <strain evidence="2">Bd21</strain>
    </source>
</reference>
<dbReference type="AlphaFoldDB" id="A0A2K2D7U1"/>
<organism evidence="2">
    <name type="scientific">Brachypodium distachyon</name>
    <name type="common">Purple false brome</name>
    <name type="synonym">Trachynia distachya</name>
    <dbReference type="NCBI Taxonomy" id="15368"/>
    <lineage>
        <taxon>Eukaryota</taxon>
        <taxon>Viridiplantae</taxon>
        <taxon>Streptophyta</taxon>
        <taxon>Embryophyta</taxon>
        <taxon>Tracheophyta</taxon>
        <taxon>Spermatophyta</taxon>
        <taxon>Magnoliopsida</taxon>
        <taxon>Liliopsida</taxon>
        <taxon>Poales</taxon>
        <taxon>Poaceae</taxon>
        <taxon>BOP clade</taxon>
        <taxon>Pooideae</taxon>
        <taxon>Stipodae</taxon>
        <taxon>Brachypodieae</taxon>
        <taxon>Brachypodium</taxon>
    </lineage>
</organism>